<name>A0A371NUU0_9MICO</name>
<proteinExistence type="predicted"/>
<protein>
    <submittedName>
        <fullName evidence="1">Uncharacterized protein</fullName>
    </submittedName>
</protein>
<reference evidence="1 2" key="1">
    <citation type="submission" date="2018-08" db="EMBL/GenBank/DDBJ databases">
        <title>Isolation, diversity and antifungal activity of Actinobacteria from cow dung.</title>
        <authorList>
            <person name="Ling L."/>
        </authorList>
    </citation>
    <scope>NUCLEOTIDE SEQUENCE [LARGE SCALE GENOMIC DNA]</scope>
    <source>
        <strain evidence="1 2">NEAU-LLE</strain>
    </source>
</reference>
<accession>A0A371NUU0</accession>
<keyword evidence="2" id="KW-1185">Reference proteome</keyword>
<dbReference type="SUPFAM" id="SSF53756">
    <property type="entry name" value="UDP-Glycosyltransferase/glycogen phosphorylase"/>
    <property type="match status" value="1"/>
</dbReference>
<evidence type="ECO:0000313" key="1">
    <source>
        <dbReference type="EMBL" id="REJ06221.1"/>
    </source>
</evidence>
<dbReference type="Pfam" id="PF20471">
    <property type="entry name" value="DUF6716"/>
    <property type="match status" value="1"/>
</dbReference>
<comment type="caution">
    <text evidence="1">The sequence shown here is derived from an EMBL/GenBank/DDBJ whole genome shotgun (WGS) entry which is preliminary data.</text>
</comment>
<organism evidence="1 2">
    <name type="scientific">Microbacterium bovistercoris</name>
    <dbReference type="NCBI Taxonomy" id="2293570"/>
    <lineage>
        <taxon>Bacteria</taxon>
        <taxon>Bacillati</taxon>
        <taxon>Actinomycetota</taxon>
        <taxon>Actinomycetes</taxon>
        <taxon>Micrococcales</taxon>
        <taxon>Microbacteriaceae</taxon>
        <taxon>Microbacterium</taxon>
    </lineage>
</organism>
<dbReference type="OrthoDB" id="8441777at2"/>
<dbReference type="RefSeq" id="WP_116241638.1">
    <property type="nucleotide sequence ID" value="NZ_QUAB01000037.1"/>
</dbReference>
<dbReference type="InterPro" id="IPR046561">
    <property type="entry name" value="DUF6716"/>
</dbReference>
<gene>
    <name evidence="1" type="ORF">DY023_07035</name>
</gene>
<dbReference type="AlphaFoldDB" id="A0A371NUU0"/>
<evidence type="ECO:0000313" key="2">
    <source>
        <dbReference type="Proteomes" id="UP000262172"/>
    </source>
</evidence>
<sequence length="458" mass="49941">MTYPGSRAPRLRVVAIADADSFVKWSAALLDRVADISQHMLLVRTPLVVSDAQKHAALAGTRFAEDARSVTRIAHGDVASWLARDRPDVVVLAGRAPFVRLMGREIDRLAERPIVVSGLPGMSIPALRGALEYRRYADLMVVHSRREVAAYSRLGRRLGVTVPIALATLPYIPDAADEGAPRSPLRGTEAELLTGPGTDLVFAAQALVPAAHEERRRIAEILRLAAVADPTRRVVVKLRARPGEVETHEERDPYTDLLEDAPENLVLSYAPMSEALVTAQGLVTVSSTAAIEALGYGIPVIVLDEFGVRPELLNQVFEGSELAGSADDVVARRFRHPDAQWAATNYFHRPDESIWWDEVRHLVALRRRGLLPARTVPRPRGGALHAAWHRKSVLGAEDRTVSGAIAGFVGAPVAAALLARKRRRAASDGREWRDDASDFTLAPSPLAEPVKRHAAVIR</sequence>
<dbReference type="EMBL" id="QUAB01000037">
    <property type="protein sequence ID" value="REJ06221.1"/>
    <property type="molecule type" value="Genomic_DNA"/>
</dbReference>
<dbReference type="Proteomes" id="UP000262172">
    <property type="component" value="Unassembled WGS sequence"/>
</dbReference>